<keyword evidence="1" id="KW-0812">Transmembrane</keyword>
<feature type="transmembrane region" description="Helical" evidence="1">
    <location>
        <begin position="41"/>
        <end position="74"/>
    </location>
</feature>
<gene>
    <name evidence="2" type="ORF">SDC9_121406</name>
</gene>
<accession>A0A645CC04</accession>
<protein>
    <recommendedName>
        <fullName evidence="3">Glycosyltransferase RgtA/B/C/D-like domain-containing protein</fullName>
    </recommendedName>
</protein>
<keyword evidence="1" id="KW-0472">Membrane</keyword>
<evidence type="ECO:0008006" key="3">
    <source>
        <dbReference type="Google" id="ProtNLM"/>
    </source>
</evidence>
<feature type="transmembrane region" description="Helical" evidence="1">
    <location>
        <begin position="235"/>
        <end position="255"/>
    </location>
</feature>
<dbReference type="AlphaFoldDB" id="A0A645CC04"/>
<proteinExistence type="predicted"/>
<sequence>MIAVLLMLDSQVFKKVGQWLKHFWLEFSSGYKHSPRKLNWLASFIGACVMLGFACATRIIGPMAAMLVILVWVIRLKKKSLPLIAAFALVSFLIFWASWPFLWPDLFGNLLQALKQMMDFPVGMQVLFDGIKYDSRALPSAYLPQLLLLTSTEPALLLFGLGVIVAIIRLIKKSVQNRAEILIPLLWFFFPLLYVVLRRPPLYDNYRHFLFLLPAAAVLCAFALDWLFSRIKSKWLNAALILIVLLPGFIAEVHLHPYEYAYYNVLAGGVPGAAGKYEVDYWLTCYKDLTEQINANEKEDLNVYVDSTPALVKYYANDNITVKGLDNIRYPSNSLIILPSRWQHVLLYPDYPVAYTVQLQGVVLCEAKRVP</sequence>
<feature type="transmembrane region" description="Helical" evidence="1">
    <location>
        <begin position="146"/>
        <end position="167"/>
    </location>
</feature>
<feature type="transmembrane region" description="Helical" evidence="1">
    <location>
        <begin position="81"/>
        <end position="102"/>
    </location>
</feature>
<feature type="transmembrane region" description="Helical" evidence="1">
    <location>
        <begin position="209"/>
        <end position="228"/>
    </location>
</feature>
<evidence type="ECO:0000256" key="1">
    <source>
        <dbReference type="SAM" id="Phobius"/>
    </source>
</evidence>
<organism evidence="2">
    <name type="scientific">bioreactor metagenome</name>
    <dbReference type="NCBI Taxonomy" id="1076179"/>
    <lineage>
        <taxon>unclassified sequences</taxon>
        <taxon>metagenomes</taxon>
        <taxon>ecological metagenomes</taxon>
    </lineage>
</organism>
<evidence type="ECO:0000313" key="2">
    <source>
        <dbReference type="EMBL" id="MPM74418.1"/>
    </source>
</evidence>
<comment type="caution">
    <text evidence="2">The sequence shown here is derived from an EMBL/GenBank/DDBJ whole genome shotgun (WGS) entry which is preliminary data.</text>
</comment>
<dbReference type="EMBL" id="VSSQ01025953">
    <property type="protein sequence ID" value="MPM74418.1"/>
    <property type="molecule type" value="Genomic_DNA"/>
</dbReference>
<feature type="transmembrane region" description="Helical" evidence="1">
    <location>
        <begin position="179"/>
        <end position="197"/>
    </location>
</feature>
<name>A0A645CC04_9ZZZZ</name>
<reference evidence="2" key="1">
    <citation type="submission" date="2019-08" db="EMBL/GenBank/DDBJ databases">
        <authorList>
            <person name="Kucharzyk K."/>
            <person name="Murdoch R.W."/>
            <person name="Higgins S."/>
            <person name="Loffler F."/>
        </authorList>
    </citation>
    <scope>NUCLEOTIDE SEQUENCE</scope>
</reference>
<keyword evidence="1" id="KW-1133">Transmembrane helix</keyword>